<proteinExistence type="predicted"/>
<dbReference type="SUPFAM" id="SSF160719">
    <property type="entry name" value="gpW/gp25-like"/>
    <property type="match status" value="1"/>
</dbReference>
<accession>A0A6J5L6G3</accession>
<reference evidence="2" key="1">
    <citation type="submission" date="2020-04" db="EMBL/GenBank/DDBJ databases">
        <authorList>
            <person name="Chiriac C."/>
            <person name="Salcher M."/>
            <person name="Ghai R."/>
            <person name="Kavagutti S V."/>
        </authorList>
    </citation>
    <scope>NUCLEOTIDE SEQUENCE</scope>
</reference>
<dbReference type="Pfam" id="PF04965">
    <property type="entry name" value="GPW_gp25"/>
    <property type="match status" value="1"/>
</dbReference>
<sequence>MANGVTYGINFPFGDSLTGKYLNLSETPSDEIKNNLIHLLLTRKGSRYFLPDFGTRLYEYIFEPLDGPTFNDIETEIKDSVETYIPNLLVTSISVTALSSEEAGPYVTTEGNVVNTQLTIPGLATKEYTAKIRIDYQITNDVFNSSSFVIINI</sequence>
<feature type="domain" description="IraD/Gp25-like" evidence="1">
    <location>
        <begin position="30"/>
        <end position="101"/>
    </location>
</feature>
<organism evidence="2">
    <name type="scientific">uncultured Caudovirales phage</name>
    <dbReference type="NCBI Taxonomy" id="2100421"/>
    <lineage>
        <taxon>Viruses</taxon>
        <taxon>Duplodnaviria</taxon>
        <taxon>Heunggongvirae</taxon>
        <taxon>Uroviricota</taxon>
        <taxon>Caudoviricetes</taxon>
        <taxon>Peduoviridae</taxon>
        <taxon>Maltschvirus</taxon>
        <taxon>Maltschvirus maltsch</taxon>
    </lineage>
</organism>
<dbReference type="InterPro" id="IPR007048">
    <property type="entry name" value="IraD/Gp25-like"/>
</dbReference>
<protein>
    <submittedName>
        <fullName evidence="2">GpW/Gp25/anti-adapter protein IraD</fullName>
    </submittedName>
</protein>
<dbReference type="EMBL" id="LR796235">
    <property type="protein sequence ID" value="CAB4129635.1"/>
    <property type="molecule type" value="Genomic_DNA"/>
</dbReference>
<gene>
    <name evidence="2" type="ORF">UFOVP117_50</name>
</gene>
<dbReference type="Gene3D" id="3.10.450.40">
    <property type="match status" value="1"/>
</dbReference>
<evidence type="ECO:0000313" key="2">
    <source>
        <dbReference type="EMBL" id="CAB4129635.1"/>
    </source>
</evidence>
<name>A0A6J5L6G3_9CAUD</name>
<evidence type="ECO:0000259" key="1">
    <source>
        <dbReference type="Pfam" id="PF04965"/>
    </source>
</evidence>